<evidence type="ECO:0000256" key="7">
    <source>
        <dbReference type="ARBA" id="ARBA00023237"/>
    </source>
</evidence>
<evidence type="ECO:0000256" key="2">
    <source>
        <dbReference type="ARBA" id="ARBA00007613"/>
    </source>
</evidence>
<dbReference type="SUPFAM" id="SSF56954">
    <property type="entry name" value="Outer membrane efflux proteins (OEP)"/>
    <property type="match status" value="1"/>
</dbReference>
<keyword evidence="7" id="KW-0998">Cell outer membrane</keyword>
<evidence type="ECO:0000256" key="8">
    <source>
        <dbReference type="SAM" id="MobiDB-lite"/>
    </source>
</evidence>
<keyword evidence="4" id="KW-1134">Transmembrane beta strand</keyword>
<dbReference type="GO" id="GO:0015288">
    <property type="term" value="F:porin activity"/>
    <property type="evidence" value="ECO:0007669"/>
    <property type="project" value="TreeGrafter"/>
</dbReference>
<dbReference type="RefSeq" id="WP_061924954.1">
    <property type="nucleotide sequence ID" value="NZ_CP012669.1"/>
</dbReference>
<dbReference type="Proteomes" id="UP000057938">
    <property type="component" value="Chromosome"/>
</dbReference>
<feature type="signal peptide" evidence="9">
    <location>
        <begin position="1"/>
        <end position="24"/>
    </location>
</feature>
<proteinExistence type="inferred from homology"/>
<evidence type="ECO:0000256" key="9">
    <source>
        <dbReference type="SAM" id="SignalP"/>
    </source>
</evidence>
<dbReference type="PANTHER" id="PTHR30026:SF22">
    <property type="entry name" value="OUTER MEMBRANE EFFLUX PROTEIN"/>
    <property type="match status" value="1"/>
</dbReference>
<keyword evidence="5" id="KW-0812">Transmembrane</keyword>
<feature type="region of interest" description="Disordered" evidence="8">
    <location>
        <begin position="449"/>
        <end position="474"/>
    </location>
</feature>
<dbReference type="AlphaFoldDB" id="A0A0M4MW22"/>
<evidence type="ECO:0000256" key="6">
    <source>
        <dbReference type="ARBA" id="ARBA00023136"/>
    </source>
</evidence>
<protein>
    <submittedName>
        <fullName evidence="10">Agglutination protein</fullName>
    </submittedName>
</protein>
<evidence type="ECO:0000313" key="11">
    <source>
        <dbReference type="Proteomes" id="UP000057938"/>
    </source>
</evidence>
<dbReference type="GO" id="GO:0015562">
    <property type="term" value="F:efflux transmembrane transporter activity"/>
    <property type="evidence" value="ECO:0007669"/>
    <property type="project" value="InterPro"/>
</dbReference>
<organism evidence="10 11">
    <name type="scientific">Altererythrobacter epoxidivorans</name>
    <dbReference type="NCBI Taxonomy" id="361183"/>
    <lineage>
        <taxon>Bacteria</taxon>
        <taxon>Pseudomonadati</taxon>
        <taxon>Pseudomonadota</taxon>
        <taxon>Alphaproteobacteria</taxon>
        <taxon>Sphingomonadales</taxon>
        <taxon>Erythrobacteraceae</taxon>
        <taxon>Altererythrobacter</taxon>
    </lineage>
</organism>
<dbReference type="KEGG" id="aep:AMC99_01558"/>
<accession>A0A0M4MW22</accession>
<keyword evidence="6" id="KW-0472">Membrane</keyword>
<feature type="compositionally biased region" description="Basic and acidic residues" evidence="8">
    <location>
        <begin position="451"/>
        <end position="474"/>
    </location>
</feature>
<gene>
    <name evidence="10" type="ORF">AMC99_01558</name>
</gene>
<dbReference type="PATRIC" id="fig|361183.4.peg.1531"/>
<keyword evidence="9" id="KW-0732">Signal</keyword>
<dbReference type="InterPro" id="IPR051906">
    <property type="entry name" value="TolC-like"/>
</dbReference>
<comment type="subcellular location">
    <subcellularLocation>
        <location evidence="1">Cell outer membrane</location>
    </subcellularLocation>
</comment>
<dbReference type="InterPro" id="IPR003423">
    <property type="entry name" value="OMP_efflux"/>
</dbReference>
<dbReference type="EMBL" id="CP012669">
    <property type="protein sequence ID" value="ALE16850.1"/>
    <property type="molecule type" value="Genomic_DNA"/>
</dbReference>
<evidence type="ECO:0000256" key="5">
    <source>
        <dbReference type="ARBA" id="ARBA00022692"/>
    </source>
</evidence>
<comment type="similarity">
    <text evidence="2">Belongs to the outer membrane factor (OMF) (TC 1.B.17) family.</text>
</comment>
<dbReference type="STRING" id="361183.AMC99_01558"/>
<evidence type="ECO:0000313" key="10">
    <source>
        <dbReference type="EMBL" id="ALE16850.1"/>
    </source>
</evidence>
<evidence type="ECO:0000256" key="3">
    <source>
        <dbReference type="ARBA" id="ARBA00022448"/>
    </source>
</evidence>
<keyword evidence="3" id="KW-0813">Transport</keyword>
<dbReference type="PANTHER" id="PTHR30026">
    <property type="entry name" value="OUTER MEMBRANE PROTEIN TOLC"/>
    <property type="match status" value="1"/>
</dbReference>
<dbReference type="GO" id="GO:0009279">
    <property type="term" value="C:cell outer membrane"/>
    <property type="evidence" value="ECO:0007669"/>
    <property type="project" value="UniProtKB-SubCell"/>
</dbReference>
<dbReference type="Pfam" id="PF02321">
    <property type="entry name" value="OEP"/>
    <property type="match status" value="2"/>
</dbReference>
<sequence length="474" mass="52831">MMTKTFTSIAAVALMATTSTAAMAQDMTQAPANTGNVVSLQEAIETAMAANPEILQAQYNTEAIQMEREQAQSLFLPRLDVEASAGVRRLENRTRKALGIANEELYPLEAQATLDWTVLDFGRRQGEKLRQAARVDGASLRVVERSEFIGLQIARQYLDVLLQQRIVAAAQDNLAFHDALVKDLTRGVQEESISVADLQQAEERFLSARVRESEAIESYESAQHALRRLTGLTVNQVQLPPDLSSALPSTEDETLGLARTRNPLVLEAQADVDAAHAQVMAAKGDFYPTVGVDVRGRIGEDIDGFQGETNDVQARVYLRWNIFDGGLKRGKYQEMVHRASQARYRLHQVTREAEEDASNSWTALRAQQSIGTALSRQSEVSDDLLLSYRSQFNVGRRSLLDVLDAQNTRFNTQVRLETSRFSQLFAQYQILAATNRFLEAMNIAPGAGAGKNERERFNYGPPKEAETDYRRYPN</sequence>
<name>A0A0M4MW22_9SPHN</name>
<evidence type="ECO:0000256" key="4">
    <source>
        <dbReference type="ARBA" id="ARBA00022452"/>
    </source>
</evidence>
<feature type="chain" id="PRO_5005798845" evidence="9">
    <location>
        <begin position="25"/>
        <end position="474"/>
    </location>
</feature>
<dbReference type="Gene3D" id="1.20.1600.10">
    <property type="entry name" value="Outer membrane efflux proteins (OEP)"/>
    <property type="match status" value="1"/>
</dbReference>
<keyword evidence="11" id="KW-1185">Reference proteome</keyword>
<reference evidence="10 11" key="1">
    <citation type="submission" date="2015-09" db="EMBL/GenBank/DDBJ databases">
        <title>Complete genome sequence of a benzo[a]pyrene-degrading bacterium Altererythrobacter epoxidivorans CGMCC 1.7731T.</title>
        <authorList>
            <person name="Li Z."/>
            <person name="Cheng H."/>
            <person name="Huo Y."/>
            <person name="Xu X."/>
        </authorList>
    </citation>
    <scope>NUCLEOTIDE SEQUENCE [LARGE SCALE GENOMIC DNA]</scope>
    <source>
        <strain evidence="10 11">CGMCC 1.7731</strain>
    </source>
</reference>
<evidence type="ECO:0000256" key="1">
    <source>
        <dbReference type="ARBA" id="ARBA00004442"/>
    </source>
</evidence>
<dbReference type="GO" id="GO:1990281">
    <property type="term" value="C:efflux pump complex"/>
    <property type="evidence" value="ECO:0007669"/>
    <property type="project" value="TreeGrafter"/>
</dbReference>